<dbReference type="GO" id="GO:0008270">
    <property type="term" value="F:zinc ion binding"/>
    <property type="evidence" value="ECO:0007669"/>
    <property type="project" value="UniProtKB-KW"/>
</dbReference>
<keyword evidence="3" id="KW-0862">Zinc</keyword>
<sequence>MSTPKLNLTLPPSSTFLTMGNDELREFCTFLPNGNISCNICKIKLRAQSNISKFKRHLFSTHNTNTVEDLITIGDDDDDDDEQDVKMEEEDVKEEDDDEEAGFFLGEEIVPDASSDKDCIISPMDGSERGEEDKAEESEADEVEILPDGEESNEDCGSDEGEEEDKAESEEEED</sequence>
<evidence type="ECO:0000259" key="5">
    <source>
        <dbReference type="Pfam" id="PF02892"/>
    </source>
</evidence>
<evidence type="ECO:0000313" key="7">
    <source>
        <dbReference type="Proteomes" id="UP000198287"/>
    </source>
</evidence>
<name>A0A226D9N1_FOLCA</name>
<proteinExistence type="predicted"/>
<feature type="compositionally biased region" description="Acidic residues" evidence="4">
    <location>
        <begin position="74"/>
        <end position="101"/>
    </location>
</feature>
<dbReference type="AlphaFoldDB" id="A0A226D9N1"/>
<dbReference type="GO" id="GO:0003677">
    <property type="term" value="F:DNA binding"/>
    <property type="evidence" value="ECO:0007669"/>
    <property type="project" value="InterPro"/>
</dbReference>
<protein>
    <recommendedName>
        <fullName evidence="5">BED-type domain-containing protein</fullName>
    </recommendedName>
</protein>
<dbReference type="Pfam" id="PF02892">
    <property type="entry name" value="zf-BED"/>
    <property type="match status" value="1"/>
</dbReference>
<evidence type="ECO:0000256" key="1">
    <source>
        <dbReference type="ARBA" id="ARBA00022723"/>
    </source>
</evidence>
<gene>
    <name evidence="6" type="ORF">Fcan01_23339</name>
</gene>
<reference evidence="6 7" key="1">
    <citation type="submission" date="2015-12" db="EMBL/GenBank/DDBJ databases">
        <title>The genome of Folsomia candida.</title>
        <authorList>
            <person name="Faddeeva A."/>
            <person name="Derks M.F."/>
            <person name="Anvar Y."/>
            <person name="Smit S."/>
            <person name="Van Straalen N."/>
            <person name="Roelofs D."/>
        </authorList>
    </citation>
    <scope>NUCLEOTIDE SEQUENCE [LARGE SCALE GENOMIC DNA]</scope>
    <source>
        <strain evidence="6 7">VU population</strain>
        <tissue evidence="6">Whole body</tissue>
    </source>
</reference>
<comment type="caution">
    <text evidence="6">The sequence shown here is derived from an EMBL/GenBank/DDBJ whole genome shotgun (WGS) entry which is preliminary data.</text>
</comment>
<feature type="region of interest" description="Disordered" evidence="4">
    <location>
        <begin position="72"/>
        <end position="174"/>
    </location>
</feature>
<evidence type="ECO:0000256" key="2">
    <source>
        <dbReference type="ARBA" id="ARBA00022771"/>
    </source>
</evidence>
<keyword evidence="2" id="KW-0863">Zinc-finger</keyword>
<dbReference type="Proteomes" id="UP000198287">
    <property type="component" value="Unassembled WGS sequence"/>
</dbReference>
<keyword evidence="1" id="KW-0479">Metal-binding</keyword>
<dbReference type="EMBL" id="LNIX01000028">
    <property type="protein sequence ID" value="OXA41850.1"/>
    <property type="molecule type" value="Genomic_DNA"/>
</dbReference>
<evidence type="ECO:0000313" key="6">
    <source>
        <dbReference type="EMBL" id="OXA41850.1"/>
    </source>
</evidence>
<evidence type="ECO:0000256" key="3">
    <source>
        <dbReference type="ARBA" id="ARBA00022833"/>
    </source>
</evidence>
<dbReference type="OrthoDB" id="448448at2759"/>
<accession>A0A226D9N1</accession>
<feature type="compositionally biased region" description="Acidic residues" evidence="4">
    <location>
        <begin position="133"/>
        <end position="174"/>
    </location>
</feature>
<feature type="domain" description="BED-type" evidence="5">
    <location>
        <begin position="28"/>
        <end position="63"/>
    </location>
</feature>
<keyword evidence="7" id="KW-1185">Reference proteome</keyword>
<dbReference type="InterPro" id="IPR003656">
    <property type="entry name" value="Znf_BED"/>
</dbReference>
<organism evidence="6 7">
    <name type="scientific">Folsomia candida</name>
    <name type="common">Springtail</name>
    <dbReference type="NCBI Taxonomy" id="158441"/>
    <lineage>
        <taxon>Eukaryota</taxon>
        <taxon>Metazoa</taxon>
        <taxon>Ecdysozoa</taxon>
        <taxon>Arthropoda</taxon>
        <taxon>Hexapoda</taxon>
        <taxon>Collembola</taxon>
        <taxon>Entomobryomorpha</taxon>
        <taxon>Isotomoidea</taxon>
        <taxon>Isotomidae</taxon>
        <taxon>Proisotominae</taxon>
        <taxon>Folsomia</taxon>
    </lineage>
</organism>
<evidence type="ECO:0000256" key="4">
    <source>
        <dbReference type="SAM" id="MobiDB-lite"/>
    </source>
</evidence>